<dbReference type="EMBL" id="JABSND010000046">
    <property type="protein sequence ID" value="KAI6300791.1"/>
    <property type="molecule type" value="Genomic_DNA"/>
</dbReference>
<dbReference type="Proteomes" id="UP001059893">
    <property type="component" value="Unassembled WGS sequence"/>
</dbReference>
<feature type="region of interest" description="Disordered" evidence="1">
    <location>
        <begin position="141"/>
        <end position="163"/>
    </location>
</feature>
<feature type="region of interest" description="Disordered" evidence="1">
    <location>
        <begin position="40"/>
        <end position="87"/>
    </location>
</feature>
<gene>
    <name evidence="3" type="ORF">MCOR33_003537</name>
</gene>
<dbReference type="InterPro" id="IPR018961">
    <property type="entry name" value="DnaJ_homolog_subfam-C_membr-28"/>
</dbReference>
<reference evidence="3" key="1">
    <citation type="submission" date="2021-01" db="EMBL/GenBank/DDBJ databases">
        <title>Deciphering the adaptive evolutionary patterns associated with biogeogrpahic diversity in the finger millet blast pathogen Magnaporthe oryzae in Eastern Africa.</title>
        <authorList>
            <person name="Onyema G."/>
            <person name="Shittu T.A."/>
            <person name="Dodsworth S."/>
            <person name="Devilliers S."/>
            <person name="Muthumeenakshi S."/>
            <person name="Sreenivasaprasad S."/>
        </authorList>
    </citation>
    <scope>NUCLEOTIDE SEQUENCE</scope>
    <source>
        <strain evidence="3">D15/s37</strain>
    </source>
</reference>
<evidence type="ECO:0000259" key="2">
    <source>
        <dbReference type="Pfam" id="PF09350"/>
    </source>
</evidence>
<evidence type="ECO:0000313" key="3">
    <source>
        <dbReference type="EMBL" id="KAI6300791.1"/>
    </source>
</evidence>
<dbReference type="PANTHER" id="PTHR39394:SF1">
    <property type="entry name" value="DNAJ HOMOLOGUE SUBFAMILY C MEMBER 28 CONSERVED DOMAIN-CONTAINING PROTEIN"/>
    <property type="match status" value="1"/>
</dbReference>
<proteinExistence type="predicted"/>
<dbReference type="Pfam" id="PF09350">
    <property type="entry name" value="DJC28_CD"/>
    <property type="match status" value="1"/>
</dbReference>
<evidence type="ECO:0000256" key="1">
    <source>
        <dbReference type="SAM" id="MobiDB-lite"/>
    </source>
</evidence>
<name>A0ABQ8NQR2_PYRGI</name>
<evidence type="ECO:0000313" key="4">
    <source>
        <dbReference type="Proteomes" id="UP001059893"/>
    </source>
</evidence>
<feature type="domain" description="DnaJ homologue subfamily C member 28 conserved" evidence="2">
    <location>
        <begin position="272"/>
        <end position="342"/>
    </location>
</feature>
<keyword evidence="4" id="KW-1185">Reference proteome</keyword>
<protein>
    <recommendedName>
        <fullName evidence="2">DnaJ homologue subfamily C member 28 conserved domain-containing protein</fullName>
    </recommendedName>
</protein>
<feature type="compositionally biased region" description="Polar residues" evidence="1">
    <location>
        <begin position="427"/>
        <end position="440"/>
    </location>
</feature>
<accession>A0ABQ8NQR2</accession>
<feature type="compositionally biased region" description="Low complexity" evidence="1">
    <location>
        <begin position="40"/>
        <end position="59"/>
    </location>
</feature>
<dbReference type="PANTHER" id="PTHR39394">
    <property type="entry name" value="YALI0E31793P"/>
    <property type="match status" value="1"/>
</dbReference>
<feature type="compositionally biased region" description="Low complexity" evidence="1">
    <location>
        <begin position="143"/>
        <end position="154"/>
    </location>
</feature>
<organism evidence="3 4">
    <name type="scientific">Pyricularia grisea</name>
    <name type="common">Crabgrass-specific blast fungus</name>
    <name type="synonym">Magnaporthe grisea</name>
    <dbReference type="NCBI Taxonomy" id="148305"/>
    <lineage>
        <taxon>Eukaryota</taxon>
        <taxon>Fungi</taxon>
        <taxon>Dikarya</taxon>
        <taxon>Ascomycota</taxon>
        <taxon>Pezizomycotina</taxon>
        <taxon>Sordariomycetes</taxon>
        <taxon>Sordariomycetidae</taxon>
        <taxon>Magnaporthales</taxon>
        <taxon>Pyriculariaceae</taxon>
        <taxon>Pyricularia</taxon>
    </lineage>
</organism>
<feature type="region of interest" description="Disordered" evidence="1">
    <location>
        <begin position="418"/>
        <end position="446"/>
    </location>
</feature>
<sequence>MDRVGHFLVYKFNPEQSLQLPTMNIATRSHAPRLLRLRPSARLLSPRQGQQQRASSSAADSKPQTDNRNAADEPDPASMQGAMSRRLEQATEDALLTGGTAGRRAVEDAGFSDELKERLLNKIADAEFRAKHAGALHEAGIPSAASSSSSAVAAGGTPWTGEEAPEAAVRRMLEDARKPLSPGLRGKPRHQDVVVDMRMRREPGRTAGQKFEAARDKAATYAATAGAAAAAAAAAAGARSEEEREKFRSELQERFSPGFRAMPNSLSGMAALANERIENAIARGQFKNIPRGKGVESRDGRADNPFIDTTEYIMNNMIKRQDMVPPWIEKQQELARTARVFRQRLRNDWRRHAARTIASRGGSLAEQMARAEAYARAEMVKNPRRRNVDQMSVSTSSTDDPVMVAMRQAQAQLKEELKEELKDAPPQTAQQAVDGQTGEQGSDVKPEPLVLFRDPTWEATEKSYMELSVANLNAITRSYNLMAPDLAKKPYFSLQRELDSCFADVAPSLANTIKERARDPARHADSSGAMPRKGVLDRLGAADWTTTSKIYDSKTPNYGLKEMWRDFWARGT</sequence>
<comment type="caution">
    <text evidence="3">The sequence shown here is derived from an EMBL/GenBank/DDBJ whole genome shotgun (WGS) entry which is preliminary data.</text>
</comment>